<reference evidence="2 3" key="1">
    <citation type="submission" date="2023-02" db="EMBL/GenBank/DDBJ databases">
        <title>LHISI_Scaffold_Assembly.</title>
        <authorList>
            <person name="Stuart O.P."/>
            <person name="Cleave R."/>
            <person name="Magrath M.J.L."/>
            <person name="Mikheyev A.S."/>
        </authorList>
    </citation>
    <scope>NUCLEOTIDE SEQUENCE [LARGE SCALE GENOMIC DNA]</scope>
    <source>
        <strain evidence="2">Daus_M_001</strain>
        <tissue evidence="2">Leg muscle</tissue>
    </source>
</reference>
<evidence type="ECO:0000256" key="1">
    <source>
        <dbReference type="SAM" id="MobiDB-lite"/>
    </source>
</evidence>
<accession>A0ABQ9GVK8</accession>
<feature type="region of interest" description="Disordered" evidence="1">
    <location>
        <begin position="755"/>
        <end position="780"/>
    </location>
</feature>
<feature type="compositionally biased region" description="Basic and acidic residues" evidence="1">
    <location>
        <begin position="89"/>
        <end position="98"/>
    </location>
</feature>
<dbReference type="Proteomes" id="UP001159363">
    <property type="component" value="Chromosome 8"/>
</dbReference>
<dbReference type="EMBL" id="JARBHB010000009">
    <property type="protein sequence ID" value="KAJ8876044.1"/>
    <property type="molecule type" value="Genomic_DNA"/>
</dbReference>
<feature type="compositionally biased region" description="Polar residues" evidence="1">
    <location>
        <begin position="397"/>
        <end position="406"/>
    </location>
</feature>
<comment type="caution">
    <text evidence="2">The sequence shown here is derived from an EMBL/GenBank/DDBJ whole genome shotgun (WGS) entry which is preliminary data.</text>
</comment>
<feature type="region of interest" description="Disordered" evidence="1">
    <location>
        <begin position="89"/>
        <end position="155"/>
    </location>
</feature>
<proteinExistence type="predicted"/>
<feature type="compositionally biased region" description="Basic and acidic residues" evidence="1">
    <location>
        <begin position="140"/>
        <end position="155"/>
    </location>
</feature>
<gene>
    <name evidence="2" type="ORF">PR048_023952</name>
</gene>
<organism evidence="2 3">
    <name type="scientific">Dryococelus australis</name>
    <dbReference type="NCBI Taxonomy" id="614101"/>
    <lineage>
        <taxon>Eukaryota</taxon>
        <taxon>Metazoa</taxon>
        <taxon>Ecdysozoa</taxon>
        <taxon>Arthropoda</taxon>
        <taxon>Hexapoda</taxon>
        <taxon>Insecta</taxon>
        <taxon>Pterygota</taxon>
        <taxon>Neoptera</taxon>
        <taxon>Polyneoptera</taxon>
        <taxon>Phasmatodea</taxon>
        <taxon>Verophasmatodea</taxon>
        <taxon>Anareolatae</taxon>
        <taxon>Phasmatidae</taxon>
        <taxon>Eurycanthinae</taxon>
        <taxon>Dryococelus</taxon>
    </lineage>
</organism>
<name>A0ABQ9GVK8_9NEOP</name>
<keyword evidence="3" id="KW-1185">Reference proteome</keyword>
<feature type="compositionally biased region" description="Acidic residues" evidence="1">
    <location>
        <begin position="101"/>
        <end position="119"/>
    </location>
</feature>
<evidence type="ECO:0000313" key="3">
    <source>
        <dbReference type="Proteomes" id="UP001159363"/>
    </source>
</evidence>
<sequence length="1563" mass="175011">MPGSVSCKFVVAPGLLRTDDIVFQEIVAILRANDKSAQWSCSTRPIVSLLSGELVSGSHYFWGGTLKGSSGERFRWDFPVDNPRHLRKSTLETRKTSGDYETSEELYDEDSEDGEEAANEESASISPPVVTAGSGRKRVRNADANKRKEKRPTYEERQLHILQNKSEDAEDKIHSQNVDPRCREAGKNMNGPSVRTTFTSSSQCSLQQTSCQTGESQHFVYSHQRQPSQAARQTTANFTCLSLSHKHLAGKRINRKFCVTMLPSPVPENESNNKCTFYDIHDKSGQVTLNSGPRPDTKVISRASPTAPRIRTVHAGGYPLSTSTPSRDVLRTADWQHSETSQLLDPSTIDEVDRSPCPNIELPFCQYDLQKRRGLEFSGAGMKGWGKREIPEKTRRPTASSGTIPTCENPVTRPRIEPVSPWWEVERANRSATAAPMYRETVSLQGRITPPGLAEMLTMSGRVAVTVSVRNMHAGLDSDIFQSAHFTANRLHTRGCDVTWSWRAGRGPVQARMRESKGPFCNIRQMFHVIKIRRLRVPNPYRTSRSSVPCIIRAQFYLSWNRERFCRYGRSCEGHRANYSDAVIKVNFSRASEKCEITVNGIHTLLYTRSIRGELAFRNKCPQHFVRRTDVYVRCSKRPTLFASRQGEPGSIPGRVTPGFSHTGFPGDLPFPLPFQSGAAPYSPQSPSSALETSLLRAAQIFPLTRSHTYASHPKVSEQSHFTEKQESNAYLLAAPRACHTEGFRRRCGGGDVKASQQSGVAQPHTCRHARQPSDEALPRPSFGYVRRPSEPPYPVEVNFPSVKEIKKERKRATSLASRQFSVVFSLDKTTPYHYGLLTIFSASLTNREWTIGTKLLFTSCAKNIDEPTEKAHDVNQANKLFSCTITLISGSKESMRIKRVEYERAPECEVGEIKEMPEKIRRPVSSSDTIPMYGNWRSAPVENRTRCALMRVFSGISHFSHPCIPELLHIHLDSPSSALKTSFLRGMVHENSGVLWRWLMCRASGRGRRIALRRSQYDRSGIDYPPCVSTRHSRGINVVPPPPPATPHKRDGSRVCTCKAGLRGTAADPFSDERCLESGEKERPGTCAMIACYCPPPAVRRSDIPSRACAVMEHRTAHLLLGVPPPPSRLHTIKGSVARGQCLLSSGHWNEKAAEDGNYGCRLPRSQSASGIMNKAKAVAFPKVDFKSAHSIVNSLYVCVSEAKFDEALRKWRPAYVKHAVSPFTRKAPNWNAIFPSSTHLNADTEAANSKRAEAGVIRKFSDLQTRFRSLTYKYADINCTSVVCCHRGKLHLDTILQERTDAERDVFACRFCNVDLDDAVDGWHWIKHLTMKWTPGVDCPSRVIGYVLVTPSSVSEEPSKEVRESASMPRRLQRATYRHVKEFEQGGMMVFRDMGLSYRDISARTHDMLLRELDCTILYDSDPQLSVSLAVAPASSNSDQVARDSELITSLVGECWVHVQKTNNRSTSSVVYACNTTVIFWPITVAKDDRLDGAPQWRSDSRLRLPQDEPGSIRVVEKWGGGGGSLPDFRTWESRRTMPLVCEFSLGYPVYSALAFRRCSI</sequence>
<evidence type="ECO:0000313" key="2">
    <source>
        <dbReference type="EMBL" id="KAJ8876044.1"/>
    </source>
</evidence>
<feature type="region of interest" description="Disordered" evidence="1">
    <location>
        <begin position="392"/>
        <end position="413"/>
    </location>
</feature>
<feature type="region of interest" description="Disordered" evidence="1">
    <location>
        <begin position="1034"/>
        <end position="1053"/>
    </location>
</feature>
<protein>
    <submittedName>
        <fullName evidence="2">Uncharacterized protein</fullName>
    </submittedName>
</protein>